<keyword evidence="1" id="KW-0472">Membrane</keyword>
<proteinExistence type="predicted"/>
<evidence type="ECO:0000256" key="1">
    <source>
        <dbReference type="SAM" id="Phobius"/>
    </source>
</evidence>
<keyword evidence="1" id="KW-0812">Transmembrane</keyword>
<feature type="transmembrane region" description="Helical" evidence="1">
    <location>
        <begin position="21"/>
        <end position="44"/>
    </location>
</feature>
<sequence length="335" mass="36960">MKAGDSFKDKPAAGPERSPRGYAIGMFGGLVVSMAVFATLLLGLGRTGHLPPPAFSNSICVDEKLAFMRDHPVADPNLLIVGSSVAWRHVDSSTLSEHAPGVRPLNGAFCGLHANQTLYVANWLLDREPGIRDVVMVVDPIDFSECAVNRDAIFNREDADRYVYADTWPWQYYMRYFAPGSLLRNAASIKTKRTDPQSMDPLRFTPSGAGPLTTSKSRGLFYGAPPPLDPVCFASLKQLATRLDQEGRRFTVVSTPLHPAWKAQVDPDGTLLKSFDSHLLEALSGTDGQYWNVDREWAPSEDGFVDAIHMRWPAAKEFSENLGRRLRWPTLAGPS</sequence>
<name>A0A1H1QLF9_9GAMM</name>
<protein>
    <submittedName>
        <fullName evidence="2">Uncharacterized protein</fullName>
    </submittedName>
</protein>
<dbReference type="STRING" id="487184.SAMN05216421_1163"/>
<reference evidence="3" key="1">
    <citation type="submission" date="2016-10" db="EMBL/GenBank/DDBJ databases">
        <authorList>
            <person name="Varghese N."/>
            <person name="Submissions S."/>
        </authorList>
    </citation>
    <scope>NUCLEOTIDE SEQUENCE [LARGE SCALE GENOMIC DNA]</scope>
    <source>
        <strain evidence="3">NRRL B-51270</strain>
    </source>
</reference>
<gene>
    <name evidence="2" type="ORF">SAMN05216421_1163</name>
</gene>
<keyword evidence="3" id="KW-1185">Reference proteome</keyword>
<dbReference type="EMBL" id="LT629736">
    <property type="protein sequence ID" value="SDS24183.1"/>
    <property type="molecule type" value="Genomic_DNA"/>
</dbReference>
<evidence type="ECO:0000313" key="2">
    <source>
        <dbReference type="EMBL" id="SDS24183.1"/>
    </source>
</evidence>
<keyword evidence="1" id="KW-1133">Transmembrane helix</keyword>
<organism evidence="2 3">
    <name type="scientific">Halopseudomonas xinjiangensis</name>
    <dbReference type="NCBI Taxonomy" id="487184"/>
    <lineage>
        <taxon>Bacteria</taxon>
        <taxon>Pseudomonadati</taxon>
        <taxon>Pseudomonadota</taxon>
        <taxon>Gammaproteobacteria</taxon>
        <taxon>Pseudomonadales</taxon>
        <taxon>Pseudomonadaceae</taxon>
        <taxon>Halopseudomonas</taxon>
    </lineage>
</organism>
<dbReference type="AlphaFoldDB" id="A0A1H1QLF9"/>
<dbReference type="RefSeq" id="WP_093392261.1">
    <property type="nucleotide sequence ID" value="NZ_LT629736.1"/>
</dbReference>
<accession>A0A1H1QLF9</accession>
<evidence type="ECO:0000313" key="3">
    <source>
        <dbReference type="Proteomes" id="UP000243207"/>
    </source>
</evidence>
<dbReference type="OrthoDB" id="6819942at2"/>
<dbReference type="Proteomes" id="UP000243207">
    <property type="component" value="Chromosome I"/>
</dbReference>